<evidence type="ECO:0000256" key="1">
    <source>
        <dbReference type="ARBA" id="ARBA00001971"/>
    </source>
</evidence>
<dbReference type="GO" id="GO:0005506">
    <property type="term" value="F:iron ion binding"/>
    <property type="evidence" value="ECO:0007669"/>
    <property type="project" value="InterPro"/>
</dbReference>
<dbReference type="Gene3D" id="1.10.630.10">
    <property type="entry name" value="Cytochrome P450"/>
    <property type="match status" value="2"/>
</dbReference>
<name>A0A5N7BZX6_PETAA</name>
<dbReference type="PANTHER" id="PTHR24305:SF96">
    <property type="entry name" value="CYTOCHROME P450 MONOOXYGENASE STCB-RELATED"/>
    <property type="match status" value="1"/>
</dbReference>
<dbReference type="OrthoDB" id="1470350at2759"/>
<reference evidence="6" key="1">
    <citation type="submission" date="2019-04" db="EMBL/GenBank/DDBJ databases">
        <title>Friends and foes A comparative genomics studyof 23 Aspergillus species from section Flavi.</title>
        <authorList>
            <consortium name="DOE Joint Genome Institute"/>
            <person name="Kjaerbolling I."/>
            <person name="Vesth T."/>
            <person name="Frisvad J.C."/>
            <person name="Nybo J.L."/>
            <person name="Theobald S."/>
            <person name="Kildgaard S."/>
            <person name="Isbrandt T."/>
            <person name="Kuo A."/>
            <person name="Sato A."/>
            <person name="Lyhne E.K."/>
            <person name="Kogle M.E."/>
            <person name="Wiebenga A."/>
            <person name="Kun R.S."/>
            <person name="Lubbers R.J."/>
            <person name="Makela M.R."/>
            <person name="Barry K."/>
            <person name="Chovatia M."/>
            <person name="Clum A."/>
            <person name="Daum C."/>
            <person name="Haridas S."/>
            <person name="He G."/>
            <person name="LaButti K."/>
            <person name="Lipzen A."/>
            <person name="Mondo S."/>
            <person name="Riley R."/>
            <person name="Salamov A."/>
            <person name="Simmons B.A."/>
            <person name="Magnuson J.K."/>
            <person name="Henrissat B."/>
            <person name="Mortensen U.H."/>
            <person name="Larsen T.O."/>
            <person name="Devries R.P."/>
            <person name="Grigoriev I.V."/>
            <person name="Machida M."/>
            <person name="Baker S.E."/>
            <person name="Andersen M.R."/>
        </authorList>
    </citation>
    <scope>NUCLEOTIDE SEQUENCE [LARGE SCALE GENOMIC DNA]</scope>
    <source>
        <strain evidence="6">IBT 14317</strain>
    </source>
</reference>
<dbReference type="SUPFAM" id="SSF48264">
    <property type="entry name" value="Cytochrome P450"/>
    <property type="match status" value="1"/>
</dbReference>
<dbReference type="GO" id="GO:0016705">
    <property type="term" value="F:oxidoreductase activity, acting on paired donors, with incorporation or reduction of molecular oxygen"/>
    <property type="evidence" value="ECO:0007669"/>
    <property type="project" value="InterPro"/>
</dbReference>
<gene>
    <name evidence="6" type="ORF">BDV23DRAFT_174649</name>
</gene>
<dbReference type="EMBL" id="ML735293">
    <property type="protein sequence ID" value="KAE8387400.1"/>
    <property type="molecule type" value="Genomic_DNA"/>
</dbReference>
<dbReference type="GO" id="GO:0020037">
    <property type="term" value="F:heme binding"/>
    <property type="evidence" value="ECO:0007669"/>
    <property type="project" value="InterPro"/>
</dbReference>
<comment type="cofactor">
    <cofactor evidence="1">
        <name>heme</name>
        <dbReference type="ChEBI" id="CHEBI:30413"/>
    </cofactor>
</comment>
<dbReference type="InterPro" id="IPR050121">
    <property type="entry name" value="Cytochrome_P450_monoxygenase"/>
</dbReference>
<accession>A0A5N7BZX6</accession>
<dbReference type="AlphaFoldDB" id="A0A5N7BZX6"/>
<keyword evidence="4" id="KW-0560">Oxidoreductase</keyword>
<dbReference type="GO" id="GO:0004497">
    <property type="term" value="F:monooxygenase activity"/>
    <property type="evidence" value="ECO:0007669"/>
    <property type="project" value="UniProtKB-KW"/>
</dbReference>
<evidence type="ECO:0000256" key="5">
    <source>
        <dbReference type="ARBA" id="ARBA00023033"/>
    </source>
</evidence>
<comment type="similarity">
    <text evidence="2">Belongs to the cytochrome P450 family.</text>
</comment>
<organism evidence="6">
    <name type="scientific">Petromyces alliaceus</name>
    <name type="common">Aspergillus alliaceus</name>
    <dbReference type="NCBI Taxonomy" id="209559"/>
    <lineage>
        <taxon>Eukaryota</taxon>
        <taxon>Fungi</taxon>
        <taxon>Dikarya</taxon>
        <taxon>Ascomycota</taxon>
        <taxon>Pezizomycotina</taxon>
        <taxon>Eurotiomycetes</taxon>
        <taxon>Eurotiomycetidae</taxon>
        <taxon>Eurotiales</taxon>
        <taxon>Aspergillaceae</taxon>
        <taxon>Aspergillus</taxon>
        <taxon>Aspergillus subgen. Circumdati</taxon>
    </lineage>
</organism>
<keyword evidence="5" id="KW-0503">Monooxygenase</keyword>
<protein>
    <submittedName>
        <fullName evidence="6">Cytochrome P450</fullName>
    </submittedName>
</protein>
<sequence>MGWQKYIAVAAALWFGQVLYTTFTSPVWLPLKFASLTGNRIYFVHELHRFYDSVVRIAPNEVDISSLAGFREIHRTGSQFLKSKWSEKFLFLKKPGLRRVWELVIREKVQLTVSQILQDLKVDGKPDLLKWWMFLATDVSRHLMFRVSFDMLHFGKKIHHIHVLEPATKGSGIRAEFPLLAWPLSPYTSFFLPDYRMTGNASFSIFAGMVQESEKSGSIITDEDMASEAGSLIVAGVDTTAANLTCLIWAGVRLPLLNAVIMEALRLYGAAPRGLPRDTPEGGAMGENNYADAESFNVDPWLATGTDASEVAKKAFTFGAGRVRLGLTATWESMRPVNYFLILRDGKQTTPGDPT</sequence>
<evidence type="ECO:0000256" key="4">
    <source>
        <dbReference type="ARBA" id="ARBA00023002"/>
    </source>
</evidence>
<dbReference type="Proteomes" id="UP000326877">
    <property type="component" value="Unassembled WGS sequence"/>
</dbReference>
<keyword evidence="3" id="KW-0349">Heme</keyword>
<dbReference type="InterPro" id="IPR036396">
    <property type="entry name" value="Cyt_P450_sf"/>
</dbReference>
<keyword evidence="3" id="KW-0408">Iron</keyword>
<evidence type="ECO:0000313" key="6">
    <source>
        <dbReference type="EMBL" id="KAE8387400.1"/>
    </source>
</evidence>
<proteinExistence type="inferred from homology"/>
<keyword evidence="3" id="KW-0479">Metal-binding</keyword>
<evidence type="ECO:0000256" key="2">
    <source>
        <dbReference type="ARBA" id="ARBA00010617"/>
    </source>
</evidence>
<dbReference type="PANTHER" id="PTHR24305">
    <property type="entry name" value="CYTOCHROME P450"/>
    <property type="match status" value="1"/>
</dbReference>
<evidence type="ECO:0000256" key="3">
    <source>
        <dbReference type="ARBA" id="ARBA00022617"/>
    </source>
</evidence>